<evidence type="ECO:0000256" key="2">
    <source>
        <dbReference type="ARBA" id="ARBA00007599"/>
    </source>
</evidence>
<dbReference type="Gene3D" id="3.40.50.300">
    <property type="entry name" value="P-loop containing nucleotide triphosphate hydrolases"/>
    <property type="match status" value="1"/>
</dbReference>
<sequence>MKRAFTISEIDSVARDLIPHFETKVIAFKAEMGVGKTTLIKALAKALGSEDVVTSPTFSIVNEYHMQGDKIFHFDFYRLKNEEEALNLGIEDYFQSNHWIFMEWFENIPNLLPENLDLVTLNLEKNEFRTLKLNNNLTITQKNAMEQQNF</sequence>
<comment type="caution">
    <text evidence="11">The sequence shown here is derived from an EMBL/GenBank/DDBJ whole genome shotgun (WGS) entry which is preliminary data.</text>
</comment>
<dbReference type="Proteomes" id="UP001595953">
    <property type="component" value="Unassembled WGS sequence"/>
</dbReference>
<evidence type="ECO:0000256" key="9">
    <source>
        <dbReference type="ARBA" id="ARBA00022842"/>
    </source>
</evidence>
<dbReference type="EMBL" id="JBHSGP010000012">
    <property type="protein sequence ID" value="MFC4721932.1"/>
    <property type="molecule type" value="Genomic_DNA"/>
</dbReference>
<comment type="subcellular location">
    <subcellularLocation>
        <location evidence="1">Cytoplasm</location>
    </subcellularLocation>
</comment>
<dbReference type="SUPFAM" id="SSF52540">
    <property type="entry name" value="P-loop containing nucleoside triphosphate hydrolases"/>
    <property type="match status" value="1"/>
</dbReference>
<keyword evidence="12" id="KW-1185">Reference proteome</keyword>
<evidence type="ECO:0000256" key="1">
    <source>
        <dbReference type="ARBA" id="ARBA00004496"/>
    </source>
</evidence>
<dbReference type="RefSeq" id="WP_387962021.1">
    <property type="nucleotide sequence ID" value="NZ_JBHSGP010000012.1"/>
</dbReference>
<name>A0ABV9N134_9FLAO</name>
<dbReference type="PANTHER" id="PTHR33540">
    <property type="entry name" value="TRNA THREONYLCARBAMOYLADENOSINE BIOSYNTHESIS PROTEIN TSAE"/>
    <property type="match status" value="1"/>
</dbReference>
<keyword evidence="5" id="KW-0819">tRNA processing</keyword>
<protein>
    <recommendedName>
        <fullName evidence="3">tRNA threonylcarbamoyladenosine biosynthesis protein TsaE</fullName>
    </recommendedName>
    <alternativeName>
        <fullName evidence="10">t(6)A37 threonylcarbamoyladenosine biosynthesis protein TsaE</fullName>
    </alternativeName>
</protein>
<accession>A0ABV9N134</accession>
<evidence type="ECO:0000313" key="11">
    <source>
        <dbReference type="EMBL" id="MFC4721932.1"/>
    </source>
</evidence>
<dbReference type="InterPro" id="IPR003442">
    <property type="entry name" value="T6A_TsaE"/>
</dbReference>
<keyword evidence="7" id="KW-0547">Nucleotide-binding</keyword>
<organism evidence="11 12">
    <name type="scientific">Geojedonia litorea</name>
    <dbReference type="NCBI Taxonomy" id="1268269"/>
    <lineage>
        <taxon>Bacteria</taxon>
        <taxon>Pseudomonadati</taxon>
        <taxon>Bacteroidota</taxon>
        <taxon>Flavobacteriia</taxon>
        <taxon>Flavobacteriales</taxon>
        <taxon>Flavobacteriaceae</taxon>
        <taxon>Geojedonia</taxon>
    </lineage>
</organism>
<dbReference type="PANTHER" id="PTHR33540:SF2">
    <property type="entry name" value="TRNA THREONYLCARBAMOYLADENOSINE BIOSYNTHESIS PROTEIN TSAE"/>
    <property type="match status" value="1"/>
</dbReference>
<evidence type="ECO:0000256" key="10">
    <source>
        <dbReference type="ARBA" id="ARBA00032441"/>
    </source>
</evidence>
<dbReference type="NCBIfam" id="TIGR00150">
    <property type="entry name" value="T6A_YjeE"/>
    <property type="match status" value="1"/>
</dbReference>
<evidence type="ECO:0000256" key="4">
    <source>
        <dbReference type="ARBA" id="ARBA00022490"/>
    </source>
</evidence>
<gene>
    <name evidence="11" type="primary">tsaE</name>
    <name evidence="11" type="ORF">ACFO5O_06350</name>
</gene>
<evidence type="ECO:0000313" key="12">
    <source>
        <dbReference type="Proteomes" id="UP001595953"/>
    </source>
</evidence>
<keyword evidence="4" id="KW-0963">Cytoplasm</keyword>
<evidence type="ECO:0000256" key="7">
    <source>
        <dbReference type="ARBA" id="ARBA00022741"/>
    </source>
</evidence>
<evidence type="ECO:0000256" key="8">
    <source>
        <dbReference type="ARBA" id="ARBA00022840"/>
    </source>
</evidence>
<dbReference type="InterPro" id="IPR027417">
    <property type="entry name" value="P-loop_NTPase"/>
</dbReference>
<keyword evidence="6" id="KW-0479">Metal-binding</keyword>
<keyword evidence="8" id="KW-0067">ATP-binding</keyword>
<comment type="similarity">
    <text evidence="2">Belongs to the TsaE family.</text>
</comment>
<evidence type="ECO:0000256" key="5">
    <source>
        <dbReference type="ARBA" id="ARBA00022694"/>
    </source>
</evidence>
<reference evidence="12" key="1">
    <citation type="journal article" date="2019" name="Int. J. Syst. Evol. Microbiol.">
        <title>The Global Catalogue of Microorganisms (GCM) 10K type strain sequencing project: providing services to taxonomists for standard genome sequencing and annotation.</title>
        <authorList>
            <consortium name="The Broad Institute Genomics Platform"/>
            <consortium name="The Broad Institute Genome Sequencing Center for Infectious Disease"/>
            <person name="Wu L."/>
            <person name="Ma J."/>
        </authorList>
    </citation>
    <scope>NUCLEOTIDE SEQUENCE [LARGE SCALE GENOMIC DNA]</scope>
    <source>
        <strain evidence="12">CCUG 63682</strain>
    </source>
</reference>
<keyword evidence="9" id="KW-0460">Magnesium</keyword>
<dbReference type="Pfam" id="PF02367">
    <property type="entry name" value="TsaE"/>
    <property type="match status" value="1"/>
</dbReference>
<evidence type="ECO:0000256" key="6">
    <source>
        <dbReference type="ARBA" id="ARBA00022723"/>
    </source>
</evidence>
<evidence type="ECO:0000256" key="3">
    <source>
        <dbReference type="ARBA" id="ARBA00019010"/>
    </source>
</evidence>
<proteinExistence type="inferred from homology"/>